<evidence type="ECO:0000256" key="1">
    <source>
        <dbReference type="SAM" id="SignalP"/>
    </source>
</evidence>
<dbReference type="Proteomes" id="UP000007754">
    <property type="component" value="Chromosome 2"/>
</dbReference>
<sequence length="59" mass="6630">MGCVLNFLVVCLLLTLALSLGKDLNGNRLESIYHLGKRITKLDHIFLNGNNITMVSYYC</sequence>
<dbReference type="AlphaFoldDB" id="A0A674HHL0"/>
<reference evidence="2" key="3">
    <citation type="submission" date="2025-09" db="UniProtKB">
        <authorList>
            <consortium name="Ensembl"/>
        </authorList>
    </citation>
    <scope>IDENTIFICATION</scope>
</reference>
<keyword evidence="3" id="KW-1185">Reference proteome</keyword>
<accession>A0A674HHL0</accession>
<protein>
    <submittedName>
        <fullName evidence="2">Uncharacterized protein</fullName>
    </submittedName>
</protein>
<name>A0A674HHL0_TAEGU</name>
<feature type="signal peptide" evidence="1">
    <location>
        <begin position="1"/>
        <end position="21"/>
    </location>
</feature>
<organism evidence="2 3">
    <name type="scientific">Taeniopygia guttata</name>
    <name type="common">Zebra finch</name>
    <name type="synonym">Poephila guttata</name>
    <dbReference type="NCBI Taxonomy" id="59729"/>
    <lineage>
        <taxon>Eukaryota</taxon>
        <taxon>Metazoa</taxon>
        <taxon>Chordata</taxon>
        <taxon>Craniata</taxon>
        <taxon>Vertebrata</taxon>
        <taxon>Euteleostomi</taxon>
        <taxon>Archelosauria</taxon>
        <taxon>Archosauria</taxon>
        <taxon>Dinosauria</taxon>
        <taxon>Saurischia</taxon>
        <taxon>Theropoda</taxon>
        <taxon>Coelurosauria</taxon>
        <taxon>Aves</taxon>
        <taxon>Neognathae</taxon>
        <taxon>Neoaves</taxon>
        <taxon>Telluraves</taxon>
        <taxon>Australaves</taxon>
        <taxon>Passeriformes</taxon>
        <taxon>Passeroidea</taxon>
        <taxon>Estrildidae</taxon>
        <taxon>Estrildinae</taxon>
        <taxon>Taeniopygia</taxon>
    </lineage>
</organism>
<keyword evidence="1" id="KW-0732">Signal</keyword>
<dbReference type="Ensembl" id="ENSTGUT00000022927.1">
    <property type="protein sequence ID" value="ENSTGUP00000034488.1"/>
    <property type="gene ID" value="ENSTGUG00000019076.1"/>
</dbReference>
<reference evidence="2" key="2">
    <citation type="submission" date="2025-08" db="UniProtKB">
        <authorList>
            <consortium name="Ensembl"/>
        </authorList>
    </citation>
    <scope>IDENTIFICATION</scope>
</reference>
<evidence type="ECO:0000313" key="2">
    <source>
        <dbReference type="Ensembl" id="ENSTGUP00000034488.1"/>
    </source>
</evidence>
<feature type="chain" id="PRO_5025532249" evidence="1">
    <location>
        <begin position="22"/>
        <end position="59"/>
    </location>
</feature>
<dbReference type="InParanoid" id="A0A674HHL0"/>
<reference evidence="2 3" key="1">
    <citation type="journal article" date="2010" name="Nature">
        <title>The genome of a songbird.</title>
        <authorList>
            <person name="Warren W.C."/>
            <person name="Clayton D.F."/>
            <person name="Ellegren H."/>
            <person name="Arnold A.P."/>
            <person name="Hillier L.W."/>
            <person name="Kunstner A."/>
            <person name="Searle S."/>
            <person name="White S."/>
            <person name="Vilella A.J."/>
            <person name="Fairley S."/>
            <person name="Heger A."/>
            <person name="Kong L."/>
            <person name="Ponting C.P."/>
            <person name="Jarvis E.D."/>
            <person name="Mello C.V."/>
            <person name="Minx P."/>
            <person name="Lovell P."/>
            <person name="Velho T.A."/>
            <person name="Ferris M."/>
            <person name="Balakrishnan C.N."/>
            <person name="Sinha S."/>
            <person name="Blatti C."/>
            <person name="London S.E."/>
            <person name="Li Y."/>
            <person name="Lin Y.C."/>
            <person name="George J."/>
            <person name="Sweedler J."/>
            <person name="Southey B."/>
            <person name="Gunaratne P."/>
            <person name="Watson M."/>
            <person name="Nam K."/>
            <person name="Backstrom N."/>
            <person name="Smeds L."/>
            <person name="Nabholz B."/>
            <person name="Itoh Y."/>
            <person name="Whitney O."/>
            <person name="Pfenning A.R."/>
            <person name="Howard J."/>
            <person name="Volker M."/>
            <person name="Skinner B.M."/>
            <person name="Griffin D.K."/>
            <person name="Ye L."/>
            <person name="McLaren W.M."/>
            <person name="Flicek P."/>
            <person name="Quesada V."/>
            <person name="Velasco G."/>
            <person name="Lopez-Otin C."/>
            <person name="Puente X.S."/>
            <person name="Olender T."/>
            <person name="Lancet D."/>
            <person name="Smit A.F."/>
            <person name="Hubley R."/>
            <person name="Konkel M.K."/>
            <person name="Walker J.A."/>
            <person name="Batzer M.A."/>
            <person name="Gu W."/>
            <person name="Pollock D.D."/>
            <person name="Chen L."/>
            <person name="Cheng Z."/>
            <person name="Eichler E.E."/>
            <person name="Stapley J."/>
            <person name="Slate J."/>
            <person name="Ekblom R."/>
            <person name="Birkhead T."/>
            <person name="Burke T."/>
            <person name="Burt D."/>
            <person name="Scharff C."/>
            <person name="Adam I."/>
            <person name="Richard H."/>
            <person name="Sultan M."/>
            <person name="Soldatov A."/>
            <person name="Lehrach H."/>
            <person name="Edwards S.V."/>
            <person name="Yang S.P."/>
            <person name="Li X."/>
            <person name="Graves T."/>
            <person name="Fulton L."/>
            <person name="Nelson J."/>
            <person name="Chinwalla A."/>
            <person name="Hou S."/>
            <person name="Mardis E.R."/>
            <person name="Wilson R.K."/>
        </authorList>
    </citation>
    <scope>NUCLEOTIDE SEQUENCE [LARGE SCALE GENOMIC DNA]</scope>
</reference>
<evidence type="ECO:0000313" key="3">
    <source>
        <dbReference type="Proteomes" id="UP000007754"/>
    </source>
</evidence>
<proteinExistence type="predicted"/>